<dbReference type="InterPro" id="IPR007064">
    <property type="entry name" value="Nmd3_N"/>
</dbReference>
<dbReference type="eggNOG" id="arCOG04149">
    <property type="taxonomic scope" value="Archaea"/>
</dbReference>
<dbReference type="KEGG" id="vdi:Vdis_2284"/>
<reference evidence="3" key="2">
    <citation type="journal article" date="2010" name="Stand. Genomic Sci.">
        <title>Complete genome sequence of Vulcanisaeta distributa type strain (IC-017T).</title>
        <authorList>
            <person name="Mavromatis K."/>
            <person name="Sikorski J."/>
            <person name="Pabst E."/>
            <person name="Teshima H."/>
            <person name="Lapidus A."/>
            <person name="Lucas S."/>
            <person name="Nolan M."/>
            <person name="Glavina Del Rio T."/>
            <person name="Cheng J."/>
            <person name="Bruce D."/>
            <person name="Goodwin L."/>
            <person name="Pitluck S."/>
            <person name="Liolios K."/>
            <person name="Ivanova N."/>
            <person name="Mikhailova N."/>
            <person name="Pati A."/>
            <person name="Chen A."/>
            <person name="Palaniappan K."/>
            <person name="Land M."/>
            <person name="Hauser L."/>
            <person name="Chang Y."/>
            <person name="Jeffries C."/>
            <person name="Rohde M."/>
            <person name="Spring S."/>
            <person name="Goker M."/>
            <person name="Wirth R."/>
            <person name="Woyke T."/>
            <person name="Bristow J."/>
            <person name="Eisen J."/>
            <person name="Markowitz V."/>
            <person name="Hugenholtz P."/>
            <person name="Klenk H."/>
            <person name="Kyrpides N."/>
        </authorList>
    </citation>
    <scope>NUCLEOTIDE SEQUENCE [LARGE SCALE GENOMIC DNA]</scope>
    <source>
        <strain evidence="3">DSM 14429 / JCM 11212 / NBRC 100878 / IC-017</strain>
    </source>
</reference>
<evidence type="ECO:0000313" key="3">
    <source>
        <dbReference type="Proteomes" id="UP000006681"/>
    </source>
</evidence>
<dbReference type="OrthoDB" id="15051at2157"/>
<dbReference type="Proteomes" id="UP000006681">
    <property type="component" value="Chromosome"/>
</dbReference>
<feature type="domain" description="Nmd3 N-terminal" evidence="1">
    <location>
        <begin position="5"/>
        <end position="227"/>
    </location>
</feature>
<name>E1QQP0_VULDI</name>
<gene>
    <name evidence="2" type="ordered locus">Vdis_2284</name>
</gene>
<dbReference type="GO" id="GO:0043023">
    <property type="term" value="F:ribosomal large subunit binding"/>
    <property type="evidence" value="ECO:0007669"/>
    <property type="project" value="InterPro"/>
</dbReference>
<evidence type="ECO:0000313" key="2">
    <source>
        <dbReference type="EMBL" id="ADN51652.1"/>
    </source>
</evidence>
<dbReference type="GeneID" id="9753239"/>
<evidence type="ECO:0000259" key="1">
    <source>
        <dbReference type="Pfam" id="PF04981"/>
    </source>
</evidence>
<proteinExistence type="predicted"/>
<dbReference type="Pfam" id="PF04981">
    <property type="entry name" value="NMD3"/>
    <property type="match status" value="1"/>
</dbReference>
<dbReference type="PANTHER" id="PTHR12746:SF2">
    <property type="entry name" value="60S RIBOSOMAL EXPORT PROTEIN NMD3"/>
    <property type="match status" value="1"/>
</dbReference>
<accession>E1QQP0</accession>
<dbReference type="RefSeq" id="WP_013337377.1">
    <property type="nucleotide sequence ID" value="NC_014537.1"/>
</dbReference>
<keyword evidence="3" id="KW-1185">Reference proteome</keyword>
<dbReference type="GO" id="GO:0005737">
    <property type="term" value="C:cytoplasm"/>
    <property type="evidence" value="ECO:0007669"/>
    <property type="project" value="TreeGrafter"/>
</dbReference>
<organism evidence="2 3">
    <name type="scientific">Vulcanisaeta distributa (strain DSM 14429 / JCM 11212 / NBRC 100878 / IC-017)</name>
    <dbReference type="NCBI Taxonomy" id="572478"/>
    <lineage>
        <taxon>Archaea</taxon>
        <taxon>Thermoproteota</taxon>
        <taxon>Thermoprotei</taxon>
        <taxon>Thermoproteales</taxon>
        <taxon>Thermoproteaceae</taxon>
        <taxon>Vulcanisaeta</taxon>
    </lineage>
</organism>
<dbReference type="AlphaFoldDB" id="E1QQP0"/>
<sequence>MRKVCALCGRETDILIEGLCPDCYRKTHPLARVKRDVVGIVRCPSCGAILYRGRWVRDPKVIEKLILESIEYMGRVTNASIETLSLRHGLNTAVVKVRGSVHELISDYDEEVQVKVRYSEELCPRCRDMINERERAVVQIRSIIPMSGQLRRLIIDIVRKETIKDERSGFLRVEDVGEGFDIKLSDQGLARTIAYKIHKAVPSKVTESQSVVRGRGDKVVTKLSISVILVPLTRGSVIIYSNRPYYVLSYSQGTFKLMELGNREVINVKLGDIIKGNVAVPSYEARCIENQGLKALEIVIGSDRYVLNDMC</sequence>
<dbReference type="STRING" id="572478.Vdis_2284"/>
<dbReference type="InterPro" id="IPR039768">
    <property type="entry name" value="Nmd3"/>
</dbReference>
<protein>
    <submittedName>
        <fullName evidence="2">NMD3 family protein</fullName>
    </submittedName>
</protein>
<dbReference type="EMBL" id="CP002100">
    <property type="protein sequence ID" value="ADN51652.1"/>
    <property type="molecule type" value="Genomic_DNA"/>
</dbReference>
<reference evidence="2 3" key="1">
    <citation type="journal article" date="2010" name="Stand. Genomic Sci.">
        <title>Complete genome sequence of Vulcanisaeta distributa type strain (IC-017).</title>
        <authorList>
            <person name="Mavromatis K."/>
            <person name="Sikorski J."/>
            <person name="Pabst E."/>
            <person name="Teshima H."/>
            <person name="Lapidus A."/>
            <person name="Lucas S."/>
            <person name="Nolan M."/>
            <person name="Glavina Del Rio T."/>
            <person name="Cheng J.F."/>
            <person name="Bruce D."/>
            <person name="Goodwin L."/>
            <person name="Pitluck S."/>
            <person name="Liolios K."/>
            <person name="Ivanova N."/>
            <person name="Mikhailova N."/>
            <person name="Pati A."/>
            <person name="Chen A."/>
            <person name="Palaniappan K."/>
            <person name="Land M."/>
            <person name="Hauser L."/>
            <person name="Chang Y.J."/>
            <person name="Jeffries C.D."/>
            <person name="Rohde M."/>
            <person name="Spring S."/>
            <person name="Goker M."/>
            <person name="Wirth R."/>
            <person name="Woyke T."/>
            <person name="Bristow J."/>
            <person name="Eisen J.A."/>
            <person name="Markowitz V."/>
            <person name="Hugenholtz P."/>
            <person name="Klenk H.P."/>
            <person name="Kyrpides N.C."/>
        </authorList>
    </citation>
    <scope>NUCLEOTIDE SEQUENCE [LARGE SCALE GENOMIC DNA]</scope>
    <source>
        <strain evidence="3">DSM 14429 / JCM 11212 / NBRC 100878 / IC-017</strain>
    </source>
</reference>
<dbReference type="PANTHER" id="PTHR12746">
    <property type="entry name" value="NONSENSE-MEDIATED MRNA DECAY PROTEIN 3"/>
    <property type="match status" value="1"/>
</dbReference>
<dbReference type="HOGENOM" id="CLU_065087_1_1_2"/>